<name>A0A7L4WPM1_9FLOR</name>
<dbReference type="AlphaFoldDB" id="A0A7L4WPM1"/>
<gene>
    <name evidence="1" type="primary">orf157</name>
</gene>
<dbReference type="RefSeq" id="YP_009944574.1">
    <property type="nucleotide sequence ID" value="NC_051457.1"/>
</dbReference>
<protein>
    <submittedName>
        <fullName evidence="1">Uncharacterized protein</fullName>
    </submittedName>
</protein>
<dbReference type="EMBL" id="MH898941">
    <property type="protein sequence ID" value="QFR99868.1"/>
    <property type="molecule type" value="Genomic_DNA"/>
</dbReference>
<accession>A0A7L4WPM1</accession>
<proteinExistence type="predicted"/>
<evidence type="ECO:0000313" key="1">
    <source>
        <dbReference type="EMBL" id="QFR99868.1"/>
    </source>
</evidence>
<dbReference type="GeneID" id="60234916"/>
<organism evidence="1">
    <name type="scientific">Osmundea sinicola</name>
    <dbReference type="NCBI Taxonomy" id="290685"/>
    <lineage>
        <taxon>Eukaryota</taxon>
        <taxon>Rhodophyta</taxon>
        <taxon>Florideophyceae</taxon>
        <taxon>Rhodymeniophycidae</taxon>
        <taxon>Ceramiales</taxon>
        <taxon>Rhodomelaceae</taxon>
        <taxon>Laurencieae</taxon>
        <taxon>Osmundea</taxon>
    </lineage>
</organism>
<reference evidence="1" key="1">
    <citation type="submission" date="2018-09" db="EMBL/GenBank/DDBJ databases">
        <title>Genomics and Phylogenetic analysis of three type specimens of Osmundea (Rhodomelaceae, Rhodophyta).</title>
        <authorList>
            <person name="Hughey J.R."/>
            <person name="Miller K.A."/>
        </authorList>
    </citation>
    <scope>NUCLEOTIDE SEQUENCE</scope>
</reference>
<geneLocation type="chloroplast" evidence="1"/>
<sequence length="341" mass="41511">MIQKNIYLAAKKHKFNYVHQLQKYLISSNDIKIICLKNIIDQIPDQFVRSTSFKHFLKSNSKYFLFNLLGERYLLSGANWLTINQQINSYLIHLCIAPVNKAKLKKSVLKYSNRNNNNYAKYLNYIYNNYQYSFKQLIIDRLNAFEYIHTLVTNCIYSKNLYSLLNIYNIHFQKRLLLKFNETNYLILNSLFLDKIWFFFRTHLKKKYIKSVINTINNSSSNIYYNNVIKNNEIFNLSQQFKNFLSEKIYKKFQVIYILNYNSKFIDALIKRYFIYYCESRMFASCSILKYHNNFINIFLYTYCNRRTKTISNFLLKMFELNYSFNVIIYYYNILNLYFFN</sequence>
<keyword evidence="1" id="KW-0934">Plastid</keyword>
<keyword evidence="1" id="KW-0150">Chloroplast</keyword>